<evidence type="ECO:0000313" key="2">
    <source>
        <dbReference type="Proteomes" id="UP000198838"/>
    </source>
</evidence>
<keyword evidence="2" id="KW-1185">Reference proteome</keyword>
<organism evidence="1 2">
    <name type="scientific">Acetitomaculum ruminis DSM 5522</name>
    <dbReference type="NCBI Taxonomy" id="1120918"/>
    <lineage>
        <taxon>Bacteria</taxon>
        <taxon>Bacillati</taxon>
        <taxon>Bacillota</taxon>
        <taxon>Clostridia</taxon>
        <taxon>Lachnospirales</taxon>
        <taxon>Lachnospiraceae</taxon>
        <taxon>Acetitomaculum</taxon>
    </lineage>
</organism>
<name>A0A1I0YWM0_9FIRM</name>
<proteinExistence type="predicted"/>
<dbReference type="Proteomes" id="UP000198838">
    <property type="component" value="Unassembled WGS sequence"/>
</dbReference>
<accession>A0A1I0YWM0</accession>
<protein>
    <submittedName>
        <fullName evidence="1">Uncharacterized protein</fullName>
    </submittedName>
</protein>
<dbReference type="RefSeq" id="WP_177205626.1">
    <property type="nucleotide sequence ID" value="NZ_FOJY01000011.1"/>
</dbReference>
<reference evidence="1 2" key="1">
    <citation type="submission" date="2016-10" db="EMBL/GenBank/DDBJ databases">
        <authorList>
            <person name="de Groot N.N."/>
        </authorList>
    </citation>
    <scope>NUCLEOTIDE SEQUENCE [LARGE SCALE GENOMIC DNA]</scope>
    <source>
        <strain evidence="1 2">DSM 5522</strain>
    </source>
</reference>
<sequence>MKKTDEKLTLKLKENKKEEITLKKSGKEEKLLKAPDEVLAGAIKKLLYEDSSKNHEK</sequence>
<dbReference type="STRING" id="1120918.SAMN05216249_11189"/>
<evidence type="ECO:0000313" key="1">
    <source>
        <dbReference type="EMBL" id="SFB17226.1"/>
    </source>
</evidence>
<gene>
    <name evidence="1" type="ORF">SAMN05216249_11189</name>
</gene>
<dbReference type="AlphaFoldDB" id="A0A1I0YWM0"/>
<dbReference type="EMBL" id="FOJY01000011">
    <property type="protein sequence ID" value="SFB17226.1"/>
    <property type="molecule type" value="Genomic_DNA"/>
</dbReference>